<keyword evidence="5" id="KW-1185">Reference proteome</keyword>
<evidence type="ECO:0000313" key="4">
    <source>
        <dbReference type="EMBL" id="KAG2119906.1"/>
    </source>
</evidence>
<keyword evidence="1 3" id="KW-0486">Methionine biosynthesis</keyword>
<dbReference type="GO" id="GO:0005634">
    <property type="term" value="C:nucleus"/>
    <property type="evidence" value="ECO:0007669"/>
    <property type="project" value="UniProtKB-SubCell"/>
</dbReference>
<dbReference type="EC" id="5.3.1.23" evidence="3"/>
<keyword evidence="2 3" id="KW-0413">Isomerase</keyword>
<dbReference type="PANTHER" id="PTHR43475:SF1">
    <property type="entry name" value="METHYLTHIORIBOSE-1-PHOSPHATE ISOMERASE"/>
    <property type="match status" value="1"/>
</dbReference>
<dbReference type="InterPro" id="IPR005251">
    <property type="entry name" value="IF-M1Pi"/>
</dbReference>
<dbReference type="FunFam" id="3.40.50.10470:FF:000006">
    <property type="entry name" value="Methylthioribose-1-phosphate isomerase"/>
    <property type="match status" value="1"/>
</dbReference>
<name>A0A9P7FJS8_9AGAM</name>
<dbReference type="InterPro" id="IPR037171">
    <property type="entry name" value="NagB/RpiA_transferase-like"/>
</dbReference>
<dbReference type="Gene3D" id="1.20.120.420">
    <property type="entry name" value="translation initiation factor eif-2b, domain 1"/>
    <property type="match status" value="1"/>
</dbReference>
<comment type="catalytic activity">
    <reaction evidence="3">
        <text>5-(methylsulfanyl)-alpha-D-ribose 1-phosphate = 5-(methylsulfanyl)-D-ribulose 1-phosphate</text>
        <dbReference type="Rhea" id="RHEA:19989"/>
        <dbReference type="ChEBI" id="CHEBI:58533"/>
        <dbReference type="ChEBI" id="CHEBI:58548"/>
        <dbReference type="EC" id="5.3.1.23"/>
    </reaction>
</comment>
<accession>A0A9P7FJS8</accession>
<dbReference type="NCBIfam" id="TIGR00524">
    <property type="entry name" value="eIF-2B_rel"/>
    <property type="match status" value="1"/>
</dbReference>
<dbReference type="HAMAP" id="MF_01678">
    <property type="entry name" value="Salvage_MtnA"/>
    <property type="match status" value="1"/>
</dbReference>
<protein>
    <recommendedName>
        <fullName evidence="3">Methylthioribose-1-phosphate isomerase</fullName>
        <shortName evidence="3">M1Pi</shortName>
        <shortName evidence="3">MTR-1-P isomerase</shortName>
        <ecNumber evidence="3">5.3.1.23</ecNumber>
    </recommendedName>
    <alternativeName>
        <fullName evidence="3">S-methyl-5-thioribose-1-phosphate isomerase</fullName>
    </alternativeName>
    <alternativeName>
        <fullName evidence="3">Translation initiation factor eIF-2B subunit alpha/beta/delta-like protein</fullName>
    </alternativeName>
</protein>
<dbReference type="AlphaFoldDB" id="A0A9P7FJS8"/>
<comment type="function">
    <text evidence="3">Catalyzes the interconversion of methylthioribose-1-phosphate (MTR-1-P) into methylthioribulose-1-phosphate (MTRu-1-P).</text>
</comment>
<dbReference type="Pfam" id="PF01008">
    <property type="entry name" value="IF-2B"/>
    <property type="match status" value="1"/>
</dbReference>
<dbReference type="GO" id="GO:0046523">
    <property type="term" value="F:S-methyl-5-thioribose-1-phosphate isomerase activity"/>
    <property type="evidence" value="ECO:0007669"/>
    <property type="project" value="UniProtKB-UniRule"/>
</dbReference>
<dbReference type="InterPro" id="IPR042529">
    <property type="entry name" value="IF_2B-like_C"/>
</dbReference>
<feature type="active site" description="Proton donor" evidence="3">
    <location>
        <position position="296"/>
    </location>
</feature>
<comment type="similarity">
    <text evidence="3">Belongs to the eIF-2B alpha/beta/delta subunits family. MtnA subfamily.</text>
</comment>
<comment type="subcellular location">
    <subcellularLocation>
        <location evidence="3">Cytoplasm</location>
    </subcellularLocation>
    <subcellularLocation>
        <location evidence="3">Nucleus</location>
    </subcellularLocation>
</comment>
<organism evidence="4 5">
    <name type="scientific">Suillus discolor</name>
    <dbReference type="NCBI Taxonomy" id="1912936"/>
    <lineage>
        <taxon>Eukaryota</taxon>
        <taxon>Fungi</taxon>
        <taxon>Dikarya</taxon>
        <taxon>Basidiomycota</taxon>
        <taxon>Agaricomycotina</taxon>
        <taxon>Agaricomycetes</taxon>
        <taxon>Agaricomycetidae</taxon>
        <taxon>Boletales</taxon>
        <taxon>Suillineae</taxon>
        <taxon>Suillaceae</taxon>
        <taxon>Suillus</taxon>
    </lineage>
</organism>
<dbReference type="EMBL" id="JABBWM010000002">
    <property type="protein sequence ID" value="KAG2119906.1"/>
    <property type="molecule type" value="Genomic_DNA"/>
</dbReference>
<comment type="caution">
    <text evidence="4">The sequence shown here is derived from an EMBL/GenBank/DDBJ whole genome shotgun (WGS) entry which is preliminary data.</text>
</comment>
<evidence type="ECO:0000313" key="5">
    <source>
        <dbReference type="Proteomes" id="UP000823399"/>
    </source>
</evidence>
<dbReference type="GO" id="GO:0019509">
    <property type="term" value="P:L-methionine salvage from methylthioadenosine"/>
    <property type="evidence" value="ECO:0007669"/>
    <property type="project" value="UniProtKB-UniRule"/>
</dbReference>
<dbReference type="OrthoDB" id="2461at2759"/>
<dbReference type="SUPFAM" id="SSF100950">
    <property type="entry name" value="NagB/RpiA/CoA transferase-like"/>
    <property type="match status" value="1"/>
</dbReference>
<sequence length="424" mass="45375">MHAAACQVIQGTATYRSLPSAQSIFSTTYPCRPRKATVMHMLTSIRTSNGKIEIIDQLLLPHATKYVEITSIEQAYDAIKEMKIRGAPAIASLASLAFAAYIQTGLDSAQPPAFLLSPESLSAQVIQKLDYLSGARPTAVNLGTAIRRLKAVLQSSIDAGKSVPLIATDLISEGKLIADEDFDRNKRMAEHGGEWLAELDRGSGGSGQGLNVLTVCNTGSLATSGYGTALGLITYLHEQKKLGKAYYTQTAPYHQGSRLTALELKTMQVPSVMICDTMVGSLFQHHKIHAVAVGADRIARNGDTANKIGTYNAAVLAARHKIPFIVVASISSVDLDTPDGSSIPIEHRKPLEACLVRGAVHPFEFDVEGKVRQETVMITPSGLEGIYNPSFDVTPAELITAIVTEKGVATRKEGETSFDLSGVV</sequence>
<evidence type="ECO:0000256" key="1">
    <source>
        <dbReference type="ARBA" id="ARBA00023167"/>
    </source>
</evidence>
<dbReference type="InterPro" id="IPR027363">
    <property type="entry name" value="M1Pi_N"/>
</dbReference>
<feature type="site" description="Transition state stabilizer" evidence="3">
    <location>
        <position position="216"/>
    </location>
</feature>
<dbReference type="InterPro" id="IPR000649">
    <property type="entry name" value="IF-2B-related"/>
</dbReference>
<dbReference type="Proteomes" id="UP000823399">
    <property type="component" value="Unassembled WGS sequence"/>
</dbReference>
<keyword evidence="3" id="KW-0028">Amino-acid biosynthesis</keyword>
<dbReference type="Gene3D" id="3.40.50.10470">
    <property type="entry name" value="Translation initiation factor eif-2b, domain 2"/>
    <property type="match status" value="1"/>
</dbReference>
<dbReference type="FunFam" id="1.20.120.420:FF:000003">
    <property type="entry name" value="Methylthioribose-1-phosphate isomerase"/>
    <property type="match status" value="1"/>
</dbReference>
<keyword evidence="3" id="KW-0539">Nucleus</keyword>
<dbReference type="PANTHER" id="PTHR43475">
    <property type="entry name" value="METHYLTHIORIBOSE-1-PHOSPHATE ISOMERASE"/>
    <property type="match status" value="1"/>
</dbReference>
<dbReference type="NCBIfam" id="NF004326">
    <property type="entry name" value="PRK05720.1"/>
    <property type="match status" value="1"/>
</dbReference>
<dbReference type="GO" id="GO:0005737">
    <property type="term" value="C:cytoplasm"/>
    <property type="evidence" value="ECO:0007669"/>
    <property type="project" value="UniProtKB-SubCell"/>
</dbReference>
<proteinExistence type="inferred from homology"/>
<evidence type="ECO:0000256" key="3">
    <source>
        <dbReference type="HAMAP-Rule" id="MF_03119"/>
    </source>
</evidence>
<dbReference type="InterPro" id="IPR011559">
    <property type="entry name" value="Initiation_fac_2B_a/b/d"/>
</dbReference>
<reference evidence="4" key="1">
    <citation type="journal article" date="2020" name="New Phytol.">
        <title>Comparative genomics reveals dynamic genome evolution in host specialist ectomycorrhizal fungi.</title>
        <authorList>
            <person name="Lofgren L.A."/>
            <person name="Nguyen N.H."/>
            <person name="Vilgalys R."/>
            <person name="Ruytinx J."/>
            <person name="Liao H.L."/>
            <person name="Branco S."/>
            <person name="Kuo A."/>
            <person name="LaButti K."/>
            <person name="Lipzen A."/>
            <person name="Andreopoulos W."/>
            <person name="Pangilinan J."/>
            <person name="Riley R."/>
            <person name="Hundley H."/>
            <person name="Na H."/>
            <person name="Barry K."/>
            <person name="Grigoriev I.V."/>
            <person name="Stajich J.E."/>
            <person name="Kennedy P.G."/>
        </authorList>
    </citation>
    <scope>NUCLEOTIDE SEQUENCE</scope>
    <source>
        <strain evidence="4">FC423</strain>
    </source>
</reference>
<evidence type="ECO:0000256" key="2">
    <source>
        <dbReference type="ARBA" id="ARBA00023235"/>
    </source>
</evidence>
<gene>
    <name evidence="3" type="primary">MRI1</name>
    <name evidence="4" type="ORF">F5147DRAFT_665890</name>
</gene>
<keyword evidence="3" id="KW-0963">Cytoplasm</keyword>
<comment type="pathway">
    <text evidence="3">Amino-acid biosynthesis; L-methionine biosynthesis via salvage pathway; L-methionine from S-methyl-5-thio-alpha-D-ribose 1-phosphate: step 1/6.</text>
</comment>
<dbReference type="NCBIfam" id="TIGR00512">
    <property type="entry name" value="salvage_mtnA"/>
    <property type="match status" value="1"/>
</dbReference>